<dbReference type="AlphaFoldDB" id="D5EJD0"/>
<dbReference type="InterPro" id="IPR048469">
    <property type="entry name" value="YchJ-like_M"/>
</dbReference>
<dbReference type="Proteomes" id="UP000000925">
    <property type="component" value="Chromosome"/>
</dbReference>
<dbReference type="SUPFAM" id="SSF54427">
    <property type="entry name" value="NTF2-like"/>
    <property type="match status" value="1"/>
</dbReference>
<protein>
    <submittedName>
        <fullName evidence="2">SecC motif-containing protein</fullName>
    </submittedName>
</protein>
<sequence length="131" mass="14940">MDCPCGRPSSYADCCEVYHSGARQPETAEQLMRSRYAAYVLGAIDYLVETTHPKARRPGLREGYLSTHQQIQWLGLEVLATSHGNAQDKTGKVEFRASYLQAGEQAVHYEKSRFKRHSGRWHYLDGVVHDR</sequence>
<dbReference type="PANTHER" id="PTHR33747:SF1">
    <property type="entry name" value="ADENYLATE CYCLASE-ASSOCIATED CAP C-TERMINAL DOMAIN-CONTAINING PROTEIN"/>
    <property type="match status" value="1"/>
</dbReference>
<dbReference type="Gene3D" id="3.10.450.50">
    <property type="match status" value="1"/>
</dbReference>
<dbReference type="OrthoDB" id="21421at2"/>
<reference evidence="2 3" key="1">
    <citation type="journal article" date="2010" name="Stand. Genomic Sci.">
        <title>Complete genome sequence of Coraliomargarita akajimensis type strain (04OKA010-24).</title>
        <authorList>
            <person name="Mavromatis K."/>
            <person name="Abt B."/>
            <person name="Brambilla E."/>
            <person name="Lapidus A."/>
            <person name="Copeland A."/>
            <person name="Deshpande S."/>
            <person name="Nolan M."/>
            <person name="Lucas S."/>
            <person name="Tice H."/>
            <person name="Cheng J.F."/>
            <person name="Han C."/>
            <person name="Detter J.C."/>
            <person name="Woyke T."/>
            <person name="Goodwin L."/>
            <person name="Pitluck S."/>
            <person name="Held B."/>
            <person name="Brettin T."/>
            <person name="Tapia R."/>
            <person name="Ivanova N."/>
            <person name="Mikhailova N."/>
            <person name="Pati A."/>
            <person name="Liolios K."/>
            <person name="Chen A."/>
            <person name="Palaniappan K."/>
            <person name="Land M."/>
            <person name="Hauser L."/>
            <person name="Chang Y.J."/>
            <person name="Jeffries C.D."/>
            <person name="Rohde M."/>
            <person name="Goker M."/>
            <person name="Bristow J."/>
            <person name="Eisen J.A."/>
            <person name="Markowitz V."/>
            <person name="Hugenholtz P."/>
            <person name="Klenk H.P."/>
            <person name="Kyrpides N.C."/>
        </authorList>
    </citation>
    <scope>NUCLEOTIDE SEQUENCE [LARGE SCALE GENOMIC DNA]</scope>
    <source>
        <strain evidence="3">DSM 45221 / IAM 15411 / JCM 23193 / KCTC 12865</strain>
    </source>
</reference>
<dbReference type="Pfam" id="PF17775">
    <property type="entry name" value="YchJ_M-like"/>
    <property type="match status" value="1"/>
</dbReference>
<evidence type="ECO:0000313" key="3">
    <source>
        <dbReference type="Proteomes" id="UP000000925"/>
    </source>
</evidence>
<dbReference type="STRING" id="583355.Caka_1510"/>
<feature type="domain" description="YchJ-like middle NTF2-like" evidence="1">
    <location>
        <begin position="27"/>
        <end position="126"/>
    </location>
</feature>
<organism evidence="2 3">
    <name type="scientific">Coraliomargarita akajimensis (strain DSM 45221 / IAM 15411 / JCM 23193 / KCTC 12865 / 04OKA010-24)</name>
    <dbReference type="NCBI Taxonomy" id="583355"/>
    <lineage>
        <taxon>Bacteria</taxon>
        <taxon>Pseudomonadati</taxon>
        <taxon>Verrucomicrobiota</taxon>
        <taxon>Opitutia</taxon>
        <taxon>Puniceicoccales</taxon>
        <taxon>Coraliomargaritaceae</taxon>
        <taxon>Coraliomargarita</taxon>
    </lineage>
</organism>
<evidence type="ECO:0000259" key="1">
    <source>
        <dbReference type="Pfam" id="PF17775"/>
    </source>
</evidence>
<accession>D5EJD0</accession>
<dbReference type="InterPro" id="IPR032710">
    <property type="entry name" value="NTF2-like_dom_sf"/>
</dbReference>
<name>D5EJD0_CORAD</name>
<dbReference type="KEGG" id="caa:Caka_1510"/>
<dbReference type="HOGENOM" id="CLU_099590_2_1_0"/>
<gene>
    <name evidence="2" type="ordered locus">Caka_1510</name>
</gene>
<dbReference type="EMBL" id="CP001998">
    <property type="protein sequence ID" value="ADE54529.1"/>
    <property type="molecule type" value="Genomic_DNA"/>
</dbReference>
<dbReference type="RefSeq" id="WP_013043251.1">
    <property type="nucleotide sequence ID" value="NC_014008.1"/>
</dbReference>
<dbReference type="PANTHER" id="PTHR33747">
    <property type="entry name" value="UPF0225 PROTEIN SCO1677"/>
    <property type="match status" value="1"/>
</dbReference>
<proteinExistence type="predicted"/>
<keyword evidence="3" id="KW-1185">Reference proteome</keyword>
<evidence type="ECO:0000313" key="2">
    <source>
        <dbReference type="EMBL" id="ADE54529.1"/>
    </source>
</evidence>
<dbReference type="eggNOG" id="COG3012">
    <property type="taxonomic scope" value="Bacteria"/>
</dbReference>